<comment type="caution">
    <text evidence="2">The sequence shown here is derived from an EMBL/GenBank/DDBJ whole genome shotgun (WGS) entry which is preliminary data.</text>
</comment>
<proteinExistence type="predicted"/>
<dbReference type="AlphaFoldDB" id="A0A2T0MZC2"/>
<gene>
    <name evidence="2" type="ORF">B0I32_10888</name>
</gene>
<protein>
    <submittedName>
        <fullName evidence="2">Uncharacterized protein</fullName>
    </submittedName>
</protein>
<dbReference type="Proteomes" id="UP000238312">
    <property type="component" value="Unassembled WGS sequence"/>
</dbReference>
<name>A0A2T0MZC2_9ACTN</name>
<evidence type="ECO:0000313" key="3">
    <source>
        <dbReference type="Proteomes" id="UP000238312"/>
    </source>
</evidence>
<keyword evidence="1" id="KW-0472">Membrane</keyword>
<sequence length="34" mass="4024">MNLGLPEIIQFLLFVAILWLIIYTAVRTALRHRK</sequence>
<evidence type="ECO:0000256" key="1">
    <source>
        <dbReference type="SAM" id="Phobius"/>
    </source>
</evidence>
<feature type="transmembrane region" description="Helical" evidence="1">
    <location>
        <begin position="12"/>
        <end position="30"/>
    </location>
</feature>
<dbReference type="EMBL" id="PVNG01000008">
    <property type="protein sequence ID" value="PRX64727.1"/>
    <property type="molecule type" value="Genomic_DNA"/>
</dbReference>
<keyword evidence="1" id="KW-1133">Transmembrane helix</keyword>
<evidence type="ECO:0000313" key="2">
    <source>
        <dbReference type="EMBL" id="PRX64727.1"/>
    </source>
</evidence>
<organism evidence="2 3">
    <name type="scientific">Nonomuraea fuscirosea</name>
    <dbReference type="NCBI Taxonomy" id="1291556"/>
    <lineage>
        <taxon>Bacteria</taxon>
        <taxon>Bacillati</taxon>
        <taxon>Actinomycetota</taxon>
        <taxon>Actinomycetes</taxon>
        <taxon>Streptosporangiales</taxon>
        <taxon>Streptosporangiaceae</taxon>
        <taxon>Nonomuraea</taxon>
    </lineage>
</organism>
<keyword evidence="3" id="KW-1185">Reference proteome</keyword>
<reference evidence="2 3" key="1">
    <citation type="submission" date="2018-03" db="EMBL/GenBank/DDBJ databases">
        <title>Genomic Encyclopedia of Type Strains, Phase III (KMG-III): the genomes of soil and plant-associated and newly described type strains.</title>
        <authorList>
            <person name="Whitman W."/>
        </authorList>
    </citation>
    <scope>NUCLEOTIDE SEQUENCE [LARGE SCALE GENOMIC DNA]</scope>
    <source>
        <strain evidence="2 3">CGMCC 4.7104</strain>
    </source>
</reference>
<accession>A0A2T0MZC2</accession>
<keyword evidence="1" id="KW-0812">Transmembrane</keyword>